<dbReference type="GeneID" id="18668833"/>
<dbReference type="AlphaFoldDB" id="A0A0H3IZC2"/>
<evidence type="ECO:0000256" key="1">
    <source>
        <dbReference type="SAM" id="MobiDB-lite"/>
    </source>
</evidence>
<feature type="compositionally biased region" description="Basic residues" evidence="1">
    <location>
        <begin position="33"/>
        <end position="44"/>
    </location>
</feature>
<dbReference type="RefSeq" id="YP_009020508.1">
    <property type="nucleotide sequence ID" value="NC_011916.1"/>
</dbReference>
<dbReference type="EMBL" id="CP001340">
    <property type="protein sequence ID" value="AHI88539.1"/>
    <property type="molecule type" value="Genomic_DNA"/>
</dbReference>
<organism evidence="2 3">
    <name type="scientific">Caulobacter vibrioides (strain NA1000 / CB15N)</name>
    <name type="common">Caulobacter crescentus</name>
    <dbReference type="NCBI Taxonomy" id="565050"/>
    <lineage>
        <taxon>Bacteria</taxon>
        <taxon>Pseudomonadati</taxon>
        <taxon>Pseudomonadota</taxon>
        <taxon>Alphaproteobacteria</taxon>
        <taxon>Caulobacterales</taxon>
        <taxon>Caulobacteraceae</taxon>
        <taxon>Caulobacter</taxon>
    </lineage>
</organism>
<feature type="compositionally biased region" description="Basic and acidic residues" evidence="1">
    <location>
        <begin position="18"/>
        <end position="32"/>
    </location>
</feature>
<sequence length="44" mass="5187">MIILPHHDLFGAFLTQTGDRRPPHERSPSDRRRALRVRSRRSHG</sequence>
<dbReference type="HOGENOM" id="CLU_3214010_0_0_5"/>
<protein>
    <submittedName>
        <fullName evidence="2">Uncharacterized protein</fullName>
    </submittedName>
</protein>
<proteinExistence type="predicted"/>
<feature type="region of interest" description="Disordered" evidence="1">
    <location>
        <begin position="14"/>
        <end position="44"/>
    </location>
</feature>
<dbReference type="KEGG" id="ccs:CCNA_03936"/>
<name>A0A0H3IZC2_CAUVN</name>
<gene>
    <name evidence="2" type="ordered locus">CCNA_03936</name>
</gene>
<evidence type="ECO:0000313" key="2">
    <source>
        <dbReference type="EMBL" id="AHI88539.1"/>
    </source>
</evidence>
<accession>A0A0H3IZC2</accession>
<dbReference type="Proteomes" id="UP000001364">
    <property type="component" value="Chromosome"/>
</dbReference>
<reference evidence="2 3" key="1">
    <citation type="journal article" date="2010" name="J. Bacteriol.">
        <title>The genetic basis of laboratory adaptation in Caulobacter crescentus.</title>
        <authorList>
            <person name="Marks M.E."/>
            <person name="Castro-Rojas C.M."/>
            <person name="Teiling C."/>
            <person name="Du L."/>
            <person name="Kapatral V."/>
            <person name="Walunas T.L."/>
            <person name="Crosson S."/>
        </authorList>
    </citation>
    <scope>NUCLEOTIDE SEQUENCE [LARGE SCALE GENOMIC DNA]</scope>
    <source>
        <strain evidence="3">NA1000 / CB15N</strain>
    </source>
</reference>
<evidence type="ECO:0000313" key="3">
    <source>
        <dbReference type="Proteomes" id="UP000001364"/>
    </source>
</evidence>
<dbReference type="RefSeq" id="WP_024265606.1">
    <property type="nucleotide sequence ID" value="NC_011916.1"/>
</dbReference>
<keyword evidence="3" id="KW-1185">Reference proteome</keyword>